<evidence type="ECO:0000256" key="2">
    <source>
        <dbReference type="ARBA" id="ARBA00012652"/>
    </source>
</evidence>
<comment type="caution">
    <text evidence="9">The sequence shown here is derived from an EMBL/GenBank/DDBJ whole genome shotgun (WGS) entry which is preliminary data.</text>
</comment>
<feature type="domain" description="Alpha-L-rhamnosidase six-hairpin glycosidase" evidence="7">
    <location>
        <begin position="423"/>
        <end position="798"/>
    </location>
</feature>
<dbReference type="Gene3D" id="2.60.120.260">
    <property type="entry name" value="Galactose-binding domain-like"/>
    <property type="match status" value="2"/>
</dbReference>
<dbReference type="RefSeq" id="WP_380590764.1">
    <property type="nucleotide sequence ID" value="NZ_JBHSQJ010000177.1"/>
</dbReference>
<proteinExistence type="predicted"/>
<dbReference type="Gene3D" id="2.60.40.10">
    <property type="entry name" value="Immunoglobulins"/>
    <property type="match status" value="1"/>
</dbReference>
<feature type="domain" description="Alpha-L-rhamnosidase concanavalin-like" evidence="5">
    <location>
        <begin position="308"/>
        <end position="409"/>
    </location>
</feature>
<evidence type="ECO:0000256" key="3">
    <source>
        <dbReference type="ARBA" id="ARBA00022801"/>
    </source>
</evidence>
<dbReference type="InterPro" id="IPR012341">
    <property type="entry name" value="6hp_glycosidase-like_sf"/>
</dbReference>
<dbReference type="InterPro" id="IPR035398">
    <property type="entry name" value="Bac_rhamnosid_C"/>
</dbReference>
<feature type="compositionally biased region" description="Low complexity" evidence="4">
    <location>
        <begin position="889"/>
        <end position="901"/>
    </location>
</feature>
<accession>A0ABW1G9U7</accession>
<dbReference type="InterPro" id="IPR035396">
    <property type="entry name" value="Bac_rhamnosid6H"/>
</dbReference>
<evidence type="ECO:0000256" key="4">
    <source>
        <dbReference type="SAM" id="MobiDB-lite"/>
    </source>
</evidence>
<dbReference type="Gene3D" id="1.50.10.10">
    <property type="match status" value="1"/>
</dbReference>
<evidence type="ECO:0000313" key="9">
    <source>
        <dbReference type="EMBL" id="MFC5911570.1"/>
    </source>
</evidence>
<dbReference type="Pfam" id="PF25788">
    <property type="entry name" value="Ig_Rha78A_N"/>
    <property type="match status" value="1"/>
</dbReference>
<evidence type="ECO:0000259" key="5">
    <source>
        <dbReference type="Pfam" id="PF05592"/>
    </source>
</evidence>
<dbReference type="InterPro" id="IPR016007">
    <property type="entry name" value="Alpha_rhamnosid"/>
</dbReference>
<reference evidence="10" key="1">
    <citation type="journal article" date="2019" name="Int. J. Syst. Evol. Microbiol.">
        <title>The Global Catalogue of Microorganisms (GCM) 10K type strain sequencing project: providing services to taxonomists for standard genome sequencing and annotation.</title>
        <authorList>
            <consortium name="The Broad Institute Genomics Platform"/>
            <consortium name="The Broad Institute Genome Sequencing Center for Infectious Disease"/>
            <person name="Wu L."/>
            <person name="Ma J."/>
        </authorList>
    </citation>
    <scope>NUCLEOTIDE SEQUENCE [LARGE SCALE GENOMIC DNA]</scope>
    <source>
        <strain evidence="10">JCM 4816</strain>
    </source>
</reference>
<dbReference type="Pfam" id="PF05592">
    <property type="entry name" value="Bac_rhamnosid"/>
    <property type="match status" value="1"/>
</dbReference>
<feature type="domain" description="Bacterial alpha-L-rhamnosidase N-terminal" evidence="6">
    <location>
        <begin position="140"/>
        <end position="266"/>
    </location>
</feature>
<dbReference type="InterPro" id="IPR013783">
    <property type="entry name" value="Ig-like_fold"/>
</dbReference>
<dbReference type="InterPro" id="IPR013737">
    <property type="entry name" value="Bac_rhamnosid_N"/>
</dbReference>
<dbReference type="Pfam" id="PF17390">
    <property type="entry name" value="Bac_rhamnosid_C"/>
    <property type="match status" value="1"/>
</dbReference>
<dbReference type="Pfam" id="PF17389">
    <property type="entry name" value="Bac_rhamnosid6H"/>
    <property type="match status" value="1"/>
</dbReference>
<protein>
    <recommendedName>
        <fullName evidence="2">alpha-L-rhamnosidase</fullName>
        <ecNumber evidence="2">3.2.1.40</ecNumber>
    </recommendedName>
</protein>
<dbReference type="PANTHER" id="PTHR33307">
    <property type="entry name" value="ALPHA-RHAMNOSIDASE (EUROFUNG)"/>
    <property type="match status" value="1"/>
</dbReference>
<dbReference type="InterPro" id="IPR008928">
    <property type="entry name" value="6-hairpin_glycosidase_sf"/>
</dbReference>
<organism evidence="9 10">
    <name type="scientific">Streptacidiphilus monticola</name>
    <dbReference type="NCBI Taxonomy" id="2161674"/>
    <lineage>
        <taxon>Bacteria</taxon>
        <taxon>Bacillati</taxon>
        <taxon>Actinomycetota</taxon>
        <taxon>Actinomycetes</taxon>
        <taxon>Kitasatosporales</taxon>
        <taxon>Streptomycetaceae</taxon>
        <taxon>Streptacidiphilus</taxon>
    </lineage>
</organism>
<evidence type="ECO:0000259" key="7">
    <source>
        <dbReference type="Pfam" id="PF17389"/>
    </source>
</evidence>
<gene>
    <name evidence="9" type="ORF">ACFP3V_30735</name>
</gene>
<evidence type="ECO:0000313" key="10">
    <source>
        <dbReference type="Proteomes" id="UP001596174"/>
    </source>
</evidence>
<dbReference type="EMBL" id="JBHSQJ010000177">
    <property type="protein sequence ID" value="MFC5911570.1"/>
    <property type="molecule type" value="Genomic_DNA"/>
</dbReference>
<evidence type="ECO:0000259" key="6">
    <source>
        <dbReference type="Pfam" id="PF08531"/>
    </source>
</evidence>
<evidence type="ECO:0000256" key="1">
    <source>
        <dbReference type="ARBA" id="ARBA00001445"/>
    </source>
</evidence>
<keyword evidence="3 9" id="KW-0378">Hydrolase</keyword>
<feature type="domain" description="Alpha-L-rhamnosidase C-terminal" evidence="8">
    <location>
        <begin position="801"/>
        <end position="870"/>
    </location>
</feature>
<comment type="catalytic activity">
    <reaction evidence="1">
        <text>Hydrolysis of terminal non-reducing alpha-L-rhamnose residues in alpha-L-rhamnosides.</text>
        <dbReference type="EC" id="3.2.1.40"/>
    </reaction>
</comment>
<dbReference type="SUPFAM" id="SSF48208">
    <property type="entry name" value="Six-hairpin glycosidases"/>
    <property type="match status" value="1"/>
</dbReference>
<dbReference type="Proteomes" id="UP001596174">
    <property type="component" value="Unassembled WGS sequence"/>
</dbReference>
<feature type="region of interest" description="Disordered" evidence="4">
    <location>
        <begin position="879"/>
        <end position="901"/>
    </location>
</feature>
<name>A0ABW1G9U7_9ACTN</name>
<evidence type="ECO:0000259" key="8">
    <source>
        <dbReference type="Pfam" id="PF17390"/>
    </source>
</evidence>
<dbReference type="PANTHER" id="PTHR33307:SF6">
    <property type="entry name" value="ALPHA-RHAMNOSIDASE (EUROFUNG)-RELATED"/>
    <property type="match status" value="1"/>
</dbReference>
<dbReference type="InterPro" id="IPR008902">
    <property type="entry name" value="Rhamnosid_concanavalin"/>
</dbReference>
<sequence length="901" mass="98885">MTAHAPYDLAIASGGDGFPVAEDRPQLSWKLPPGWSGQDGCTLQIRIDDEQHQVDQAGSARHLFVPWPLPPLRSRQTVTWRVRTHRHGTTSPWSDWHAFEAGLFAPDWTARWISPRQDGPADARSRPAYALRGRAELATDVVRARLYSTALGVYEVFVNGARVGTAELAPGATSYDETLYAQAADVTALLRPGGNQLEILLSDGWYRGSVGTWRKRDSWGSTTAARLELHVDHADGTTQTFGTDADWTSRRSTVVAADLMDGQTTDFLAGPGPEQPVLVDAVTAPPIAWSPAPPVRRVEQRAAVAARRQPDGAWLVDFGQNASGWITLRDLGPAGTRTVIDYGEHLDPTGDLTTTHLDSKRPGEAPIPFVQRDQVVSSGRPGEVFEPRHTVHGFRYARISRADAGFDPKNAVMQVVHTDLRPTADFVCSDEDLNRLHEAARWSFRGNAVDIPTDCPTRERLGWTGDYQIFVATAARLFDVDGFSRKWLRSVRDDQLDDGRIVNSSPDANRLRSEPDTMVDHITGSAGWGDAIVHVPWVLYETYGDTQALAENWDAMRRWVDWALETARTRRHASRVERAAEPLPHEQYLWDGSFHWGEWLEPKQHAADGTSADPLADDPMAWYLADKGEVGTAYLFRSVRTLAAAGAVLNQAEDAARYRATADRVRAAWQTEFLDADGRTTAGTQAGYVRALAFGLIPAGLRERAARHLVDLIEAAGGHLATGFLSTADLLPVLADHGHADTAYDVLFQRTFPSWLGMLDRGATTIWEEWDGVDEDGNATASLNHYSKGAVVRFLHTHTLGLRQTPGSTAWESFEVAPVLGGRISWAKGGFDSPQGRIGVEWRVEDGKLHLTCEVPPGSTALVRFPDGHEIHARPGRVEASRPLPAPPTRTAADACAGART</sequence>
<dbReference type="EC" id="3.2.1.40" evidence="2"/>
<dbReference type="GO" id="GO:0016787">
    <property type="term" value="F:hydrolase activity"/>
    <property type="evidence" value="ECO:0007669"/>
    <property type="project" value="UniProtKB-KW"/>
</dbReference>
<keyword evidence="10" id="KW-1185">Reference proteome</keyword>
<dbReference type="Pfam" id="PF08531">
    <property type="entry name" value="Bac_rhamnosid_N"/>
    <property type="match status" value="1"/>
</dbReference>
<dbReference type="Gene3D" id="2.60.420.10">
    <property type="entry name" value="Maltose phosphorylase, domain 3"/>
    <property type="match status" value="1"/>
</dbReference>